<dbReference type="InterPro" id="IPR003333">
    <property type="entry name" value="CMAS"/>
</dbReference>
<comment type="similarity">
    <text evidence="1">Belongs to the CFA/CMAS family.</text>
</comment>
<dbReference type="CDD" id="cd02440">
    <property type="entry name" value="AdoMet_MTases"/>
    <property type="match status" value="1"/>
</dbReference>
<dbReference type="InterPro" id="IPR050723">
    <property type="entry name" value="CFA/CMAS"/>
</dbReference>
<evidence type="ECO:0000313" key="6">
    <source>
        <dbReference type="EMBL" id="SVA39141.1"/>
    </source>
</evidence>
<evidence type="ECO:0000256" key="4">
    <source>
        <dbReference type="ARBA" id="ARBA00022691"/>
    </source>
</evidence>
<dbReference type="Gene3D" id="3.40.50.150">
    <property type="entry name" value="Vaccinia Virus protein VP39"/>
    <property type="match status" value="1"/>
</dbReference>
<evidence type="ECO:0000256" key="1">
    <source>
        <dbReference type="ARBA" id="ARBA00010815"/>
    </source>
</evidence>
<reference evidence="6" key="1">
    <citation type="submission" date="2018-05" db="EMBL/GenBank/DDBJ databases">
        <authorList>
            <person name="Lanie J.A."/>
            <person name="Ng W.-L."/>
            <person name="Kazmierczak K.M."/>
            <person name="Andrzejewski T.M."/>
            <person name="Davidsen T.M."/>
            <person name="Wayne K.J."/>
            <person name="Tettelin H."/>
            <person name="Glass J.I."/>
            <person name="Rusch D."/>
            <person name="Podicherti R."/>
            <person name="Tsui H.-C.T."/>
            <person name="Winkler M.E."/>
        </authorList>
    </citation>
    <scope>NUCLEOTIDE SEQUENCE</scope>
</reference>
<evidence type="ECO:0000256" key="2">
    <source>
        <dbReference type="ARBA" id="ARBA00022603"/>
    </source>
</evidence>
<keyword evidence="5" id="KW-0443">Lipid metabolism</keyword>
<evidence type="ECO:0008006" key="7">
    <source>
        <dbReference type="Google" id="ProtNLM"/>
    </source>
</evidence>
<evidence type="ECO:0000256" key="5">
    <source>
        <dbReference type="ARBA" id="ARBA00023098"/>
    </source>
</evidence>
<dbReference type="NCBIfam" id="NF008686">
    <property type="entry name" value="PRK11705.1"/>
    <property type="match status" value="1"/>
</dbReference>
<keyword evidence="4" id="KW-0949">S-adenosyl-L-methionine</keyword>
<dbReference type="PIRSF" id="PIRSF003085">
    <property type="entry name" value="CMAS"/>
    <property type="match status" value="1"/>
</dbReference>
<dbReference type="GO" id="GO:0008168">
    <property type="term" value="F:methyltransferase activity"/>
    <property type="evidence" value="ECO:0007669"/>
    <property type="project" value="UniProtKB-KW"/>
</dbReference>
<dbReference type="SUPFAM" id="SSF53335">
    <property type="entry name" value="S-adenosyl-L-methionine-dependent methyltransferases"/>
    <property type="match status" value="1"/>
</dbReference>
<dbReference type="InterPro" id="IPR029063">
    <property type="entry name" value="SAM-dependent_MTases_sf"/>
</dbReference>
<name>A0A381VGK1_9ZZZZ</name>
<dbReference type="EMBL" id="UINC01008704">
    <property type="protein sequence ID" value="SVA39141.1"/>
    <property type="molecule type" value="Genomic_DNA"/>
</dbReference>
<evidence type="ECO:0000256" key="3">
    <source>
        <dbReference type="ARBA" id="ARBA00022679"/>
    </source>
</evidence>
<proteinExistence type="inferred from homology"/>
<dbReference type="PANTHER" id="PTHR43667">
    <property type="entry name" value="CYCLOPROPANE-FATTY-ACYL-PHOSPHOLIPID SYNTHASE"/>
    <property type="match status" value="1"/>
</dbReference>
<dbReference type="AlphaFoldDB" id="A0A381VGK1"/>
<keyword evidence="2" id="KW-0489">Methyltransferase</keyword>
<protein>
    <recommendedName>
        <fullName evidence="7">Cyclopropane-fatty-acyl-phospholipid synthase</fullName>
    </recommendedName>
</protein>
<dbReference type="PANTHER" id="PTHR43667:SF1">
    <property type="entry name" value="CYCLOPROPANE-FATTY-ACYL-PHOSPHOLIPID SYNTHASE"/>
    <property type="match status" value="1"/>
</dbReference>
<dbReference type="GO" id="GO:0032259">
    <property type="term" value="P:methylation"/>
    <property type="evidence" value="ECO:0007669"/>
    <property type="project" value="UniProtKB-KW"/>
</dbReference>
<dbReference type="GO" id="GO:0008610">
    <property type="term" value="P:lipid biosynthetic process"/>
    <property type="evidence" value="ECO:0007669"/>
    <property type="project" value="InterPro"/>
</dbReference>
<sequence length="377" mass="44082">MSKFRTTVTELLESADIKINGQKPYDILVHNEDFYARVLSGGTLAFGESYMDGWWDCEALDQLAVRLLNAHLDKKLKVMNPSFLLTFLRAYLINTQSKGRAYMVGEKHYDTGNDLFSLMLDKRMNYSCAYWRYAQDLDQAQIDKMDLICRKLHLKPGMKVLEIGCGWGGFAKYAAENYEVNVYGITISKEQEQYAKESCKGLDVSFELKDYRELNTQYDRIVSIGMFEHVGYKNYKHYMEVAHRCLKEDGLFVLHTISRNSSARATEPWINKYIFPNGMTPSAKQISAASEDLFVIEDWHSFGQDYDKTLMAWHENFQNNLSKLKDSYDERFQRMWKYYLLMCAGSFRARRNQLWQLVLTKNGIRGGYDYQNNSRFN</sequence>
<dbReference type="Pfam" id="PF02353">
    <property type="entry name" value="CMAS"/>
    <property type="match status" value="1"/>
</dbReference>
<organism evidence="6">
    <name type="scientific">marine metagenome</name>
    <dbReference type="NCBI Taxonomy" id="408172"/>
    <lineage>
        <taxon>unclassified sequences</taxon>
        <taxon>metagenomes</taxon>
        <taxon>ecological metagenomes</taxon>
    </lineage>
</organism>
<accession>A0A381VGK1</accession>
<gene>
    <name evidence="6" type="ORF">METZ01_LOCUS91995</name>
</gene>
<keyword evidence="3" id="KW-0808">Transferase</keyword>